<comment type="subunit">
    <text evidence="2">Homodimer.</text>
</comment>
<dbReference type="CDD" id="cd03109">
    <property type="entry name" value="DTBS"/>
    <property type="match status" value="1"/>
</dbReference>
<evidence type="ECO:0000313" key="4">
    <source>
        <dbReference type="Proteomes" id="UP001564408"/>
    </source>
</evidence>
<accession>A0ABV4BJE2</accession>
<dbReference type="GO" id="GO:0004141">
    <property type="term" value="F:dethiobiotin synthase activity"/>
    <property type="evidence" value="ECO:0007669"/>
    <property type="project" value="UniProtKB-EC"/>
</dbReference>
<keyword evidence="2 3" id="KW-0436">Ligase</keyword>
<evidence type="ECO:0000256" key="2">
    <source>
        <dbReference type="HAMAP-Rule" id="MF_00336"/>
    </source>
</evidence>
<keyword evidence="2" id="KW-0479">Metal-binding</keyword>
<feature type="binding site" evidence="2">
    <location>
        <position position="115"/>
    </location>
    <ligand>
        <name>Mg(2+)</name>
        <dbReference type="ChEBI" id="CHEBI:18420"/>
    </ligand>
</feature>
<comment type="function">
    <text evidence="2">Catalyzes a mechanistically unusual reaction, the ATP-dependent insertion of CO2 between the N7 and N8 nitrogen atoms of 7,8-diaminopelargonic acid (DAPA, also called 7,8-diammoniononanoate) to form a ureido ring.</text>
</comment>
<dbReference type="RefSeq" id="WP_369668471.1">
    <property type="nucleotide sequence ID" value="NZ_JBDKXB010000041.1"/>
</dbReference>
<dbReference type="PANTHER" id="PTHR43210">
    <property type="entry name" value="DETHIOBIOTIN SYNTHETASE"/>
    <property type="match status" value="1"/>
</dbReference>
<dbReference type="EC" id="6.3.3.3" evidence="2"/>
<keyword evidence="2" id="KW-0547">Nucleotide-binding</keyword>
<keyword evidence="1 2" id="KW-0093">Biotin biosynthesis</keyword>
<comment type="catalytic activity">
    <reaction evidence="2">
        <text>(7R,8S)-7,8-diammoniononanoate + CO2 + ATP = (4R,5S)-dethiobiotin + ADP + phosphate + 3 H(+)</text>
        <dbReference type="Rhea" id="RHEA:15805"/>
        <dbReference type="ChEBI" id="CHEBI:15378"/>
        <dbReference type="ChEBI" id="CHEBI:16526"/>
        <dbReference type="ChEBI" id="CHEBI:30616"/>
        <dbReference type="ChEBI" id="CHEBI:43474"/>
        <dbReference type="ChEBI" id="CHEBI:149469"/>
        <dbReference type="ChEBI" id="CHEBI:149473"/>
        <dbReference type="ChEBI" id="CHEBI:456216"/>
        <dbReference type="EC" id="6.3.3.3"/>
    </reaction>
</comment>
<comment type="cofactor">
    <cofactor evidence="2">
        <name>Mg(2+)</name>
        <dbReference type="ChEBI" id="CHEBI:18420"/>
    </cofactor>
</comment>
<keyword evidence="4" id="KW-1185">Reference proteome</keyword>
<reference evidence="3 4" key="1">
    <citation type="submission" date="2024-05" db="EMBL/GenBank/DDBJ databases">
        <title>Genome Sequence and Characterization of the New Strain Purple Sulfur Bacterium of Genus Thioalkalicoccus.</title>
        <authorList>
            <person name="Bryantseva I.A."/>
            <person name="Kyndt J.A."/>
            <person name="Imhoff J.F."/>
        </authorList>
    </citation>
    <scope>NUCLEOTIDE SEQUENCE [LARGE SCALE GENOMIC DNA]</scope>
    <source>
        <strain evidence="3 4">Um2</strain>
    </source>
</reference>
<comment type="similarity">
    <text evidence="2">Belongs to the dethiobiotin synthetase family.</text>
</comment>
<feature type="binding site" evidence="2">
    <location>
        <begin position="115"/>
        <end position="118"/>
    </location>
    <ligand>
        <name>ATP</name>
        <dbReference type="ChEBI" id="CHEBI:30616"/>
    </ligand>
</feature>
<organism evidence="3 4">
    <name type="scientific">Thioalkalicoccus limnaeus</name>
    <dbReference type="NCBI Taxonomy" id="120681"/>
    <lineage>
        <taxon>Bacteria</taxon>
        <taxon>Pseudomonadati</taxon>
        <taxon>Pseudomonadota</taxon>
        <taxon>Gammaproteobacteria</taxon>
        <taxon>Chromatiales</taxon>
        <taxon>Chromatiaceae</taxon>
        <taxon>Thioalkalicoccus</taxon>
    </lineage>
</organism>
<gene>
    <name evidence="2 3" type="primary">bioD</name>
    <name evidence="3" type="ORF">ABC977_16925</name>
</gene>
<dbReference type="Pfam" id="PF13500">
    <property type="entry name" value="AAA_26"/>
    <property type="match status" value="1"/>
</dbReference>
<dbReference type="EMBL" id="JBDKXB010000041">
    <property type="protein sequence ID" value="MEY6434089.1"/>
    <property type="molecule type" value="Genomic_DNA"/>
</dbReference>
<comment type="caution">
    <text evidence="2">Lacks conserved residue(s) required for the propagation of feature annotation.</text>
</comment>
<name>A0ABV4BJE2_9GAMM</name>
<keyword evidence="2" id="KW-0067">ATP-binding</keyword>
<feature type="binding site" evidence="2">
    <location>
        <position position="41"/>
    </location>
    <ligand>
        <name>substrate</name>
    </ligand>
</feature>
<protein>
    <recommendedName>
        <fullName evidence="2">ATP-dependent dethiobiotin synthetase BioD</fullName>
        <ecNumber evidence="2">6.3.3.3</ecNumber>
    </recommendedName>
    <alternativeName>
        <fullName evidence="2">DTB synthetase</fullName>
        <shortName evidence="2">DTBS</shortName>
    </alternativeName>
    <alternativeName>
        <fullName evidence="2">Dethiobiotin synthase</fullName>
    </alternativeName>
</protein>
<dbReference type="HAMAP" id="MF_00336">
    <property type="entry name" value="BioD"/>
    <property type="match status" value="1"/>
</dbReference>
<feature type="binding site" evidence="2">
    <location>
        <position position="54"/>
    </location>
    <ligand>
        <name>Mg(2+)</name>
        <dbReference type="ChEBI" id="CHEBI:18420"/>
    </ligand>
</feature>
<comment type="subcellular location">
    <subcellularLocation>
        <location evidence="2">Cytoplasm</location>
    </subcellularLocation>
</comment>
<evidence type="ECO:0000256" key="1">
    <source>
        <dbReference type="ARBA" id="ARBA00022756"/>
    </source>
</evidence>
<dbReference type="NCBIfam" id="TIGR00347">
    <property type="entry name" value="bioD"/>
    <property type="match status" value="1"/>
</dbReference>
<dbReference type="PIRSF" id="PIRSF006755">
    <property type="entry name" value="DTB_synth"/>
    <property type="match status" value="1"/>
</dbReference>
<feature type="binding site" evidence="2">
    <location>
        <position position="16"/>
    </location>
    <ligand>
        <name>Mg(2+)</name>
        <dbReference type="ChEBI" id="CHEBI:18420"/>
    </ligand>
</feature>
<dbReference type="Gene3D" id="3.40.50.300">
    <property type="entry name" value="P-loop containing nucleotide triphosphate hydrolases"/>
    <property type="match status" value="1"/>
</dbReference>
<evidence type="ECO:0000313" key="3">
    <source>
        <dbReference type="EMBL" id="MEY6434089.1"/>
    </source>
</evidence>
<keyword evidence="2" id="KW-0460">Magnesium</keyword>
<dbReference type="SUPFAM" id="SSF52540">
    <property type="entry name" value="P-loop containing nucleoside triphosphate hydrolases"/>
    <property type="match status" value="1"/>
</dbReference>
<proteinExistence type="inferred from homology"/>
<keyword evidence="2" id="KW-0963">Cytoplasm</keyword>
<comment type="caution">
    <text evidence="3">The sequence shown here is derived from an EMBL/GenBank/DDBJ whole genome shotgun (WGS) entry which is preliminary data.</text>
</comment>
<feature type="binding site" evidence="2">
    <location>
        <begin position="175"/>
        <end position="176"/>
    </location>
    <ligand>
        <name>ATP</name>
        <dbReference type="ChEBI" id="CHEBI:30616"/>
    </ligand>
</feature>
<feature type="binding site" evidence="2">
    <location>
        <position position="54"/>
    </location>
    <ligand>
        <name>ATP</name>
        <dbReference type="ChEBI" id="CHEBI:30616"/>
    </ligand>
</feature>
<feature type="active site" evidence="2">
    <location>
        <position position="37"/>
    </location>
</feature>
<sequence>MTGLFVTGTDTGCGKTEIALALMAAMQAHGRVVLGMKPVASGCEPTPDGLRNPDACRLREQGSCASPYRFVNPYAFGPPIAPHLAAAQVGCRIDLAVIEAAYAELANAAERVIVEGVGGWRVPLGPNLAVGDLPRALGLPVVLVVGLRLGCLNHGLLTAEAIVADGLHLAGWIGNQVDPDMDALAGNVATLTERIPAPCLGLVPWCATPSPVAWAEFVADGLSAHRLI</sequence>
<dbReference type="Proteomes" id="UP001564408">
    <property type="component" value="Unassembled WGS sequence"/>
</dbReference>
<dbReference type="PANTHER" id="PTHR43210:SF5">
    <property type="entry name" value="DETHIOBIOTIN SYNTHETASE"/>
    <property type="match status" value="1"/>
</dbReference>
<dbReference type="InterPro" id="IPR004472">
    <property type="entry name" value="DTB_synth_BioD"/>
</dbReference>
<comment type="pathway">
    <text evidence="2">Cofactor biosynthesis; biotin biosynthesis; biotin from 7,8-diaminononanoate: step 1/2.</text>
</comment>
<dbReference type="InterPro" id="IPR027417">
    <property type="entry name" value="P-loop_NTPase"/>
</dbReference>